<dbReference type="RefSeq" id="WP_089971075.1">
    <property type="nucleotide sequence ID" value="NZ_FNJM01000009.1"/>
</dbReference>
<dbReference type="SUPFAM" id="SSF51905">
    <property type="entry name" value="FAD/NAD(P)-binding domain"/>
    <property type="match status" value="1"/>
</dbReference>
<dbReference type="Proteomes" id="UP000198597">
    <property type="component" value="Unassembled WGS sequence"/>
</dbReference>
<feature type="domain" description="BFD-like [2Fe-2S]-binding" evidence="2">
    <location>
        <begin position="398"/>
        <end position="451"/>
    </location>
</feature>
<dbReference type="Gene3D" id="1.10.10.1100">
    <property type="entry name" value="BFD-like [2Fe-2S]-binding domain"/>
    <property type="match status" value="1"/>
</dbReference>
<dbReference type="EMBL" id="FNJM01000009">
    <property type="protein sequence ID" value="SDP61673.1"/>
    <property type="molecule type" value="Genomic_DNA"/>
</dbReference>
<dbReference type="InterPro" id="IPR007419">
    <property type="entry name" value="BFD-like_2Fe2S-bd_dom"/>
</dbReference>
<dbReference type="InterPro" id="IPR052745">
    <property type="entry name" value="G3P_Oxidase/Oxidoreductase"/>
</dbReference>
<dbReference type="PANTHER" id="PTHR42720">
    <property type="entry name" value="GLYCEROL-3-PHOSPHATE DEHYDROGENASE"/>
    <property type="match status" value="1"/>
</dbReference>
<dbReference type="Pfam" id="PF04324">
    <property type="entry name" value="Fer2_BFD"/>
    <property type="match status" value="1"/>
</dbReference>
<reference evidence="3 4" key="1">
    <citation type="submission" date="2016-10" db="EMBL/GenBank/DDBJ databases">
        <authorList>
            <person name="de Groot N.N."/>
        </authorList>
    </citation>
    <scope>NUCLEOTIDE SEQUENCE [LARGE SCALE GENOMIC DNA]</scope>
    <source>
        <strain evidence="3 4">DSM 12272</strain>
    </source>
</reference>
<gene>
    <name evidence="3" type="ORF">SAMN04488529_10981</name>
</gene>
<dbReference type="InterPro" id="IPR036188">
    <property type="entry name" value="FAD/NAD-bd_sf"/>
</dbReference>
<dbReference type="Gene3D" id="3.30.9.10">
    <property type="entry name" value="D-Amino Acid Oxidase, subunit A, domain 2"/>
    <property type="match status" value="1"/>
</dbReference>
<keyword evidence="4" id="KW-1185">Reference proteome</keyword>
<dbReference type="InterPro" id="IPR006076">
    <property type="entry name" value="FAD-dep_OxRdtase"/>
</dbReference>
<evidence type="ECO:0000259" key="2">
    <source>
        <dbReference type="Pfam" id="PF04324"/>
    </source>
</evidence>
<organism evidence="3 4">
    <name type="scientific">Clostridium gasigenes</name>
    <dbReference type="NCBI Taxonomy" id="94869"/>
    <lineage>
        <taxon>Bacteria</taxon>
        <taxon>Bacillati</taxon>
        <taxon>Bacillota</taxon>
        <taxon>Clostridia</taxon>
        <taxon>Eubacteriales</taxon>
        <taxon>Clostridiaceae</taxon>
        <taxon>Clostridium</taxon>
    </lineage>
</organism>
<evidence type="ECO:0000313" key="4">
    <source>
        <dbReference type="Proteomes" id="UP000198597"/>
    </source>
</evidence>
<dbReference type="CDD" id="cd19946">
    <property type="entry name" value="GlpA-like_Fer2_BFD-like"/>
    <property type="match status" value="1"/>
</dbReference>
<accession>A0A1H0U655</accession>
<sequence length="479" mass="51859">MFDVTIVGAGIIGCAISRELSKYNLKTCVLEKSIDVASGTTKANSAIVHAGFDAKPNSLKGKLNAKGNAMYTQLAKELDFPFKRNGSLVLCFDAEHMVDLDSLLAQGKKNGVPDLVILDGDQVRKMEPNVTDNCVGALYAPTGGIVCPYEMTVGFAENAYINGVEFKFETEVTNIEKNSNNYIVKTNKGDIETKIVINAAGLFSDDINNMVSNEKLKIIPRKGEYVLFDKAVGNLVTNTIFQLPTKLGKGILVTPTVHGNLLIGPTAVDITDKNNLYTTQEGIVEIVLKAQLSIQTPLPMNMSITSFAGNRATSELDDFIIEEVSDAKNFINVASIASPGLTSAPSIAVMVSDMIVEKLVPEKNMSFNPIRKGIRKFSEMSNEERKAIIKEIPEYGKIVCRCESVTEGEIIEAIRSPLGAKTLDGIKIRTRAGTGRCQAGFCATKIVDILSKELNISRSEITKFGGNSTLLVGKNKESL</sequence>
<evidence type="ECO:0000313" key="3">
    <source>
        <dbReference type="EMBL" id="SDP61673.1"/>
    </source>
</evidence>
<dbReference type="InterPro" id="IPR041854">
    <property type="entry name" value="BFD-like_2Fe2S-bd_dom_sf"/>
</dbReference>
<dbReference type="PANTHER" id="PTHR42720:SF1">
    <property type="entry name" value="GLYCEROL 3-PHOSPHATE OXIDASE"/>
    <property type="match status" value="1"/>
</dbReference>
<name>A0A1H0U655_9CLOT</name>
<proteinExistence type="predicted"/>
<feature type="domain" description="FAD dependent oxidoreductase" evidence="1">
    <location>
        <begin position="3"/>
        <end position="354"/>
    </location>
</feature>
<dbReference type="STRING" id="94869.SAMN04488529_10981"/>
<evidence type="ECO:0000259" key="1">
    <source>
        <dbReference type="Pfam" id="PF01266"/>
    </source>
</evidence>
<dbReference type="Pfam" id="PF01266">
    <property type="entry name" value="DAO"/>
    <property type="match status" value="1"/>
</dbReference>
<dbReference type="AlphaFoldDB" id="A0A1H0U655"/>
<dbReference type="OrthoDB" id="9801699at2"/>
<protein>
    <submittedName>
        <fullName evidence="3">Glycerol-3-phosphate dehydrogenase</fullName>
    </submittedName>
</protein>
<dbReference type="Gene3D" id="3.50.50.60">
    <property type="entry name" value="FAD/NAD(P)-binding domain"/>
    <property type="match status" value="1"/>
</dbReference>